<evidence type="ECO:0000313" key="10">
    <source>
        <dbReference type="Proteomes" id="UP001230051"/>
    </source>
</evidence>
<keyword evidence="7" id="KW-0812">Transmembrane</keyword>
<dbReference type="SMART" id="SM00406">
    <property type="entry name" value="IGv"/>
    <property type="match status" value="1"/>
</dbReference>
<dbReference type="GO" id="GO:0009897">
    <property type="term" value="C:external side of plasma membrane"/>
    <property type="evidence" value="ECO:0007669"/>
    <property type="project" value="TreeGrafter"/>
</dbReference>
<reference evidence="9" key="1">
    <citation type="submission" date="2022-02" db="EMBL/GenBank/DDBJ databases">
        <title>Atlantic sturgeon de novo genome assembly.</title>
        <authorList>
            <person name="Stock M."/>
            <person name="Klopp C."/>
            <person name="Guiguen Y."/>
            <person name="Cabau C."/>
            <person name="Parinello H."/>
            <person name="Santidrian Yebra-Pimentel E."/>
            <person name="Kuhl H."/>
            <person name="Dirks R.P."/>
            <person name="Guessner J."/>
            <person name="Wuertz S."/>
            <person name="Du K."/>
            <person name="Schartl M."/>
        </authorList>
    </citation>
    <scope>NUCLEOTIDE SEQUENCE</scope>
    <source>
        <strain evidence="9">STURGEONOMICS-FGT-2020</strain>
        <tissue evidence="9">Whole blood</tissue>
    </source>
</reference>
<dbReference type="PANTHER" id="PTHR24100">
    <property type="entry name" value="BUTYROPHILIN"/>
    <property type="match status" value="1"/>
</dbReference>
<dbReference type="Gene3D" id="2.60.40.10">
    <property type="entry name" value="Immunoglobulins"/>
    <property type="match status" value="2"/>
</dbReference>
<keyword evidence="6" id="KW-0393">Immunoglobulin domain</keyword>
<keyword evidence="4" id="KW-1015">Disulfide bond</keyword>
<dbReference type="PROSITE" id="PS50835">
    <property type="entry name" value="IG_LIKE"/>
    <property type="match status" value="2"/>
</dbReference>
<dbReference type="InterPro" id="IPR053896">
    <property type="entry name" value="BTN3A2-like_Ig-C"/>
</dbReference>
<evidence type="ECO:0000259" key="8">
    <source>
        <dbReference type="PROSITE" id="PS50835"/>
    </source>
</evidence>
<evidence type="ECO:0000313" key="9">
    <source>
        <dbReference type="EMBL" id="KAK1151807.1"/>
    </source>
</evidence>
<dbReference type="InterPro" id="IPR007110">
    <property type="entry name" value="Ig-like_dom"/>
</dbReference>
<dbReference type="SUPFAM" id="SSF48726">
    <property type="entry name" value="Immunoglobulin"/>
    <property type="match status" value="2"/>
</dbReference>
<proteinExistence type="predicted"/>
<dbReference type="SMART" id="SM00409">
    <property type="entry name" value="IG"/>
    <property type="match status" value="1"/>
</dbReference>
<evidence type="ECO:0000256" key="6">
    <source>
        <dbReference type="ARBA" id="ARBA00023319"/>
    </source>
</evidence>
<dbReference type="CDD" id="cd00098">
    <property type="entry name" value="IgC1"/>
    <property type="match status" value="1"/>
</dbReference>
<gene>
    <name evidence="9" type="primary">Cd276</name>
    <name evidence="9" type="ORF">AOXY_G32131</name>
</gene>
<dbReference type="GO" id="GO:0050863">
    <property type="term" value="P:regulation of T cell activation"/>
    <property type="evidence" value="ECO:0007669"/>
    <property type="project" value="UniProtKB-ARBA"/>
</dbReference>
<keyword evidence="10" id="KW-1185">Reference proteome</keyword>
<evidence type="ECO:0000256" key="5">
    <source>
        <dbReference type="ARBA" id="ARBA00023180"/>
    </source>
</evidence>
<dbReference type="Proteomes" id="UP001230051">
    <property type="component" value="Unassembled WGS sequence"/>
</dbReference>
<feature type="non-terminal residue" evidence="9">
    <location>
        <position position="255"/>
    </location>
</feature>
<feature type="domain" description="Ig-like" evidence="8">
    <location>
        <begin position="116"/>
        <end position="202"/>
    </location>
</feature>
<dbReference type="Pfam" id="PF07686">
    <property type="entry name" value="V-set"/>
    <property type="match status" value="1"/>
</dbReference>
<organism evidence="9 10">
    <name type="scientific">Acipenser oxyrinchus oxyrinchus</name>
    <dbReference type="NCBI Taxonomy" id="40147"/>
    <lineage>
        <taxon>Eukaryota</taxon>
        <taxon>Metazoa</taxon>
        <taxon>Chordata</taxon>
        <taxon>Craniata</taxon>
        <taxon>Vertebrata</taxon>
        <taxon>Euteleostomi</taxon>
        <taxon>Actinopterygii</taxon>
        <taxon>Chondrostei</taxon>
        <taxon>Acipenseriformes</taxon>
        <taxon>Acipenseridae</taxon>
        <taxon>Acipenser</taxon>
    </lineage>
</organism>
<accession>A0AAD8CKM3</accession>
<dbReference type="InterPro" id="IPR013106">
    <property type="entry name" value="Ig_V-set"/>
</dbReference>
<evidence type="ECO:0000256" key="4">
    <source>
        <dbReference type="ARBA" id="ARBA00023157"/>
    </source>
</evidence>
<dbReference type="GO" id="GO:0050852">
    <property type="term" value="P:T cell receptor signaling pathway"/>
    <property type="evidence" value="ECO:0007669"/>
    <property type="project" value="TreeGrafter"/>
</dbReference>
<dbReference type="AlphaFoldDB" id="A0AAD8CKM3"/>
<dbReference type="InterPro" id="IPR050504">
    <property type="entry name" value="IgSF_BTN/MOG"/>
</dbReference>
<keyword evidence="2" id="KW-0732">Signal</keyword>
<dbReference type="InterPro" id="IPR003599">
    <property type="entry name" value="Ig_sub"/>
</dbReference>
<feature type="transmembrane region" description="Helical" evidence="7">
    <location>
        <begin position="214"/>
        <end position="236"/>
    </location>
</feature>
<keyword evidence="3 7" id="KW-0472">Membrane</keyword>
<keyword evidence="7" id="KW-1133">Transmembrane helix</keyword>
<dbReference type="FunFam" id="2.60.40.10:FF:000142">
    <property type="entry name" value="V-set domain-containing T-cell activation inhibitor 1"/>
    <property type="match status" value="1"/>
</dbReference>
<dbReference type="InterPro" id="IPR013783">
    <property type="entry name" value="Ig-like_fold"/>
</dbReference>
<protein>
    <submittedName>
        <fullName evidence="9">CD276 antigen-like isoform X2</fullName>
    </submittedName>
</protein>
<dbReference type="Pfam" id="PF22705">
    <property type="entry name" value="C2-set_3"/>
    <property type="match status" value="1"/>
</dbReference>
<keyword evidence="5" id="KW-0325">Glycoprotein</keyword>
<sequence>RSPVMSPPGSDVTLSCSFSYKAGADLTRVVVTWQRPPADHVVHSFYYGRDQLALQNETYRNRTQLFPEQLSVGNASLRLKQVRGEDEGWYTCAVTNQVENTKGDVRLIVADEFSEPQLVVTDSPDNPDKALLSCISTGYPSASVQWLNETGCDITESSRTSQSLARDGLVEITSHILVSRGANYTCVLTHSRLKQTLMKAITLTKKGLSDRNHIVLWVVLTVVGVAAVIIVICLLFKAPRDASTQTDPTEHALSI</sequence>
<evidence type="ECO:0000256" key="7">
    <source>
        <dbReference type="SAM" id="Phobius"/>
    </source>
</evidence>
<evidence type="ECO:0000256" key="3">
    <source>
        <dbReference type="ARBA" id="ARBA00023136"/>
    </source>
</evidence>
<comment type="subcellular location">
    <subcellularLocation>
        <location evidence="1">Membrane</location>
    </subcellularLocation>
</comment>
<dbReference type="EMBL" id="JAGXEW010000050">
    <property type="protein sequence ID" value="KAK1151807.1"/>
    <property type="molecule type" value="Genomic_DNA"/>
</dbReference>
<name>A0AAD8CKM3_ACIOX</name>
<evidence type="ECO:0000256" key="1">
    <source>
        <dbReference type="ARBA" id="ARBA00004370"/>
    </source>
</evidence>
<feature type="domain" description="Ig-like" evidence="8">
    <location>
        <begin position="1"/>
        <end position="108"/>
    </location>
</feature>
<dbReference type="GO" id="GO:0001817">
    <property type="term" value="P:regulation of cytokine production"/>
    <property type="evidence" value="ECO:0007669"/>
    <property type="project" value="TreeGrafter"/>
</dbReference>
<dbReference type="InterPro" id="IPR036179">
    <property type="entry name" value="Ig-like_dom_sf"/>
</dbReference>
<dbReference type="GO" id="GO:1903037">
    <property type="term" value="P:regulation of leukocyte cell-cell adhesion"/>
    <property type="evidence" value="ECO:0007669"/>
    <property type="project" value="UniProtKB-ARBA"/>
</dbReference>
<dbReference type="PANTHER" id="PTHR24100:SF145">
    <property type="entry name" value="CD276 ANTIGEN"/>
    <property type="match status" value="1"/>
</dbReference>
<evidence type="ECO:0000256" key="2">
    <source>
        <dbReference type="ARBA" id="ARBA00022729"/>
    </source>
</evidence>
<dbReference type="GO" id="GO:0005102">
    <property type="term" value="F:signaling receptor binding"/>
    <property type="evidence" value="ECO:0007669"/>
    <property type="project" value="TreeGrafter"/>
</dbReference>
<comment type="caution">
    <text evidence="9">The sequence shown here is derived from an EMBL/GenBank/DDBJ whole genome shotgun (WGS) entry which is preliminary data.</text>
</comment>